<reference evidence="2 3" key="1">
    <citation type="journal article" date="2014" name="Int. J. Syst. Evol. Microbiol.">
        <title>Phaeodactylibacter xiamenensis gen. nov., sp. nov., a member of the family Saprospiraceae isolated from the marine alga Phaeodactylum tricornutum.</title>
        <authorList>
            <person name="Chen Z.Jr."/>
            <person name="Lei X."/>
            <person name="Lai Q."/>
            <person name="Li Y."/>
            <person name="Zhang B."/>
            <person name="Zhang J."/>
            <person name="Zhang H."/>
            <person name="Yang L."/>
            <person name="Zheng W."/>
            <person name="Tian Y."/>
            <person name="Yu Z."/>
            <person name="Xu H.Jr."/>
            <person name="Zheng T."/>
        </authorList>
    </citation>
    <scope>NUCLEOTIDE SEQUENCE [LARGE SCALE GENOMIC DNA]</scope>
    <source>
        <strain evidence="2 3">KD52</strain>
    </source>
</reference>
<feature type="signal peptide" evidence="1">
    <location>
        <begin position="1"/>
        <end position="23"/>
    </location>
</feature>
<proteinExistence type="predicted"/>
<accession>A0A098SBX6</accession>
<keyword evidence="3" id="KW-1185">Reference proteome</keyword>
<gene>
    <name evidence="2" type="ORF">IX84_01175</name>
</gene>
<keyword evidence="1" id="KW-0732">Signal</keyword>
<dbReference type="AlphaFoldDB" id="A0A098SBX6"/>
<dbReference type="Proteomes" id="UP000029736">
    <property type="component" value="Unassembled WGS sequence"/>
</dbReference>
<dbReference type="STRING" id="1524460.IX84_01175"/>
<evidence type="ECO:0008006" key="4">
    <source>
        <dbReference type="Google" id="ProtNLM"/>
    </source>
</evidence>
<dbReference type="RefSeq" id="WP_044215838.1">
    <property type="nucleotide sequence ID" value="NZ_JBKAGJ010000005.1"/>
</dbReference>
<evidence type="ECO:0000256" key="1">
    <source>
        <dbReference type="SAM" id="SignalP"/>
    </source>
</evidence>
<dbReference type="OrthoDB" id="9771991at2"/>
<name>A0A098SBX6_9BACT</name>
<sequence>MKLFTKFLTLALLLLAVSMQAQIIEDDIDHSYKPLTLRLDESGNKYIRFIVWHQHWTVTNNLAVEDANLQLTHLARRSRFLAFAQVSPRFLILTHFGLNNLTPGNMTSLGNNGDAPQLFLHDAWTEFKVSNDNSFFIGGGLHYWKGLTRLSNQSTLNFMTLDNPRPFVHWHSLGVTDQFARHLGLYAKGVIGKFDYRIALNNPGRNANAGLPLGNGVSYGSNSSSLAYTGVSTPDRDGNLTGNNIIEGYFRYNFMDSESVKLPYAVGSYLGTKKIFALGTGFFAHPNGMFNEATGEHENVTHFAVDAFLDMPVTDGDCLNAYASFMSFNYGDNYVARWAGTGSVLYGHVGYKLPNSRFMPYIAAQTGNYGGFDENTSALDIGLNYFLNGHSAKLTLEYHTISNDIREGGLDANGNIQDVRQIRMQAHIFL</sequence>
<evidence type="ECO:0000313" key="2">
    <source>
        <dbReference type="EMBL" id="KGE89676.1"/>
    </source>
</evidence>
<organism evidence="2 3">
    <name type="scientific">Phaeodactylibacter xiamenensis</name>
    <dbReference type="NCBI Taxonomy" id="1524460"/>
    <lineage>
        <taxon>Bacteria</taxon>
        <taxon>Pseudomonadati</taxon>
        <taxon>Bacteroidota</taxon>
        <taxon>Saprospiria</taxon>
        <taxon>Saprospirales</taxon>
        <taxon>Haliscomenobacteraceae</taxon>
        <taxon>Phaeodactylibacter</taxon>
    </lineage>
</organism>
<evidence type="ECO:0000313" key="3">
    <source>
        <dbReference type="Proteomes" id="UP000029736"/>
    </source>
</evidence>
<protein>
    <recommendedName>
        <fullName evidence="4">Porin</fullName>
    </recommendedName>
</protein>
<comment type="caution">
    <text evidence="2">The sequence shown here is derived from an EMBL/GenBank/DDBJ whole genome shotgun (WGS) entry which is preliminary data.</text>
</comment>
<feature type="chain" id="PRO_5001948150" description="Porin" evidence="1">
    <location>
        <begin position="24"/>
        <end position="430"/>
    </location>
</feature>
<dbReference type="EMBL" id="JPOS01000003">
    <property type="protein sequence ID" value="KGE89676.1"/>
    <property type="molecule type" value="Genomic_DNA"/>
</dbReference>